<dbReference type="AlphaFoldDB" id="A0A1A8W3B5"/>
<feature type="region of interest" description="Disordered" evidence="1">
    <location>
        <begin position="1"/>
        <end position="38"/>
    </location>
</feature>
<evidence type="ECO:0000313" key="2">
    <source>
        <dbReference type="EMBL" id="SBS85635.1"/>
    </source>
</evidence>
<evidence type="ECO:0000313" key="3">
    <source>
        <dbReference type="EMBL" id="SBT02184.1"/>
    </source>
</evidence>
<sequence>MVIRLSQSNGEMEEGKKKAKGDKMEKENSKYEHNRQQTLSVQRIEWGGSKRRKAPNLCKTWKKFVAAVHSRHDVEVPLAAFLYAFSKE</sequence>
<dbReference type="Proteomes" id="UP000078560">
    <property type="component" value="Unassembled WGS sequence"/>
</dbReference>
<feature type="compositionally biased region" description="Basic and acidic residues" evidence="1">
    <location>
        <begin position="13"/>
        <end position="35"/>
    </location>
</feature>
<reference evidence="4 5" key="2">
    <citation type="submission" date="2016-05" db="EMBL/GenBank/DDBJ databases">
        <authorList>
            <person name="Naeem Raeece"/>
        </authorList>
    </citation>
    <scope>NUCLEOTIDE SEQUENCE [LARGE SCALE GENOMIC DNA]</scope>
</reference>
<dbReference type="EMBL" id="FLQU01000435">
    <property type="protein sequence ID" value="SBS85635.1"/>
    <property type="molecule type" value="Genomic_DNA"/>
</dbReference>
<organism evidence="2 5">
    <name type="scientific">Plasmodium ovale curtisi</name>
    <dbReference type="NCBI Taxonomy" id="864141"/>
    <lineage>
        <taxon>Eukaryota</taxon>
        <taxon>Sar</taxon>
        <taxon>Alveolata</taxon>
        <taxon>Apicomplexa</taxon>
        <taxon>Aconoidasida</taxon>
        <taxon>Haemosporida</taxon>
        <taxon>Plasmodiidae</taxon>
        <taxon>Plasmodium</taxon>
        <taxon>Plasmodium (Plasmodium)</taxon>
    </lineage>
</organism>
<dbReference type="Proteomes" id="UP000078546">
    <property type="component" value="Unassembled WGS sequence"/>
</dbReference>
<name>A0A1A8W3B5_PLAOA</name>
<evidence type="ECO:0000313" key="4">
    <source>
        <dbReference type="Proteomes" id="UP000078546"/>
    </source>
</evidence>
<gene>
    <name evidence="3" type="ORF">POVCU1_073990</name>
    <name evidence="2" type="ORF">POVCU2_0032550</name>
</gene>
<dbReference type="EMBL" id="FLQV01003166">
    <property type="protein sequence ID" value="SBT02184.1"/>
    <property type="molecule type" value="Genomic_DNA"/>
</dbReference>
<protein>
    <submittedName>
        <fullName evidence="2">Uncharacterized protein</fullName>
    </submittedName>
</protein>
<accession>A0A1A8W3B5</accession>
<evidence type="ECO:0000256" key="1">
    <source>
        <dbReference type="SAM" id="MobiDB-lite"/>
    </source>
</evidence>
<proteinExistence type="predicted"/>
<reference evidence="2" key="1">
    <citation type="submission" date="2016-05" db="EMBL/GenBank/DDBJ databases">
        <authorList>
            <person name="Lavstsen T."/>
            <person name="Jespersen J.S."/>
        </authorList>
    </citation>
    <scope>NUCLEOTIDE SEQUENCE [LARGE SCALE GENOMIC DNA]</scope>
</reference>
<evidence type="ECO:0000313" key="5">
    <source>
        <dbReference type="Proteomes" id="UP000078560"/>
    </source>
</evidence>